<proteinExistence type="predicted"/>
<accession>A0AAV7TWL7</accession>
<keyword evidence="3" id="KW-1185">Reference proteome</keyword>
<dbReference type="EMBL" id="JANPWB010000006">
    <property type="protein sequence ID" value="KAJ1181129.1"/>
    <property type="molecule type" value="Genomic_DNA"/>
</dbReference>
<dbReference type="AlphaFoldDB" id="A0AAV7TWL7"/>
<sequence length="107" mass="12167">MASKVLVRAWCSLMAPRRMEEGGAQYRQLVGSGGQRQDCHKKRLGSRTGSRPDDIEEPRWRQPSDPGPAELRPRSRETKNPTEAKRDRPHPWSDPAATQLPQNKALR</sequence>
<gene>
    <name evidence="2" type="ORF">NDU88_006339</name>
</gene>
<comment type="caution">
    <text evidence="2">The sequence shown here is derived from an EMBL/GenBank/DDBJ whole genome shotgun (WGS) entry which is preliminary data.</text>
</comment>
<organism evidence="2 3">
    <name type="scientific">Pleurodeles waltl</name>
    <name type="common">Iberian ribbed newt</name>
    <dbReference type="NCBI Taxonomy" id="8319"/>
    <lineage>
        <taxon>Eukaryota</taxon>
        <taxon>Metazoa</taxon>
        <taxon>Chordata</taxon>
        <taxon>Craniata</taxon>
        <taxon>Vertebrata</taxon>
        <taxon>Euteleostomi</taxon>
        <taxon>Amphibia</taxon>
        <taxon>Batrachia</taxon>
        <taxon>Caudata</taxon>
        <taxon>Salamandroidea</taxon>
        <taxon>Salamandridae</taxon>
        <taxon>Pleurodelinae</taxon>
        <taxon>Pleurodeles</taxon>
    </lineage>
</organism>
<evidence type="ECO:0000313" key="2">
    <source>
        <dbReference type="EMBL" id="KAJ1181129.1"/>
    </source>
</evidence>
<name>A0AAV7TWL7_PLEWA</name>
<evidence type="ECO:0000313" key="3">
    <source>
        <dbReference type="Proteomes" id="UP001066276"/>
    </source>
</evidence>
<protein>
    <submittedName>
        <fullName evidence="2">Uncharacterized protein</fullName>
    </submittedName>
</protein>
<dbReference type="Proteomes" id="UP001066276">
    <property type="component" value="Chromosome 3_2"/>
</dbReference>
<feature type="region of interest" description="Disordered" evidence="1">
    <location>
        <begin position="29"/>
        <end position="107"/>
    </location>
</feature>
<feature type="compositionally biased region" description="Basic and acidic residues" evidence="1">
    <location>
        <begin position="71"/>
        <end position="91"/>
    </location>
</feature>
<evidence type="ECO:0000256" key="1">
    <source>
        <dbReference type="SAM" id="MobiDB-lite"/>
    </source>
</evidence>
<reference evidence="2" key="1">
    <citation type="journal article" date="2022" name="bioRxiv">
        <title>Sequencing and chromosome-scale assembly of the giantPleurodeles waltlgenome.</title>
        <authorList>
            <person name="Brown T."/>
            <person name="Elewa A."/>
            <person name="Iarovenko S."/>
            <person name="Subramanian E."/>
            <person name="Araus A.J."/>
            <person name="Petzold A."/>
            <person name="Susuki M."/>
            <person name="Suzuki K.-i.T."/>
            <person name="Hayashi T."/>
            <person name="Toyoda A."/>
            <person name="Oliveira C."/>
            <person name="Osipova E."/>
            <person name="Leigh N.D."/>
            <person name="Simon A."/>
            <person name="Yun M.H."/>
        </authorList>
    </citation>
    <scope>NUCLEOTIDE SEQUENCE</scope>
    <source>
        <strain evidence="2">20211129_DDA</strain>
        <tissue evidence="2">Liver</tissue>
    </source>
</reference>
<feature type="compositionally biased region" description="Basic and acidic residues" evidence="1">
    <location>
        <begin position="50"/>
        <end position="62"/>
    </location>
</feature>